<dbReference type="SUPFAM" id="SSF56436">
    <property type="entry name" value="C-type lectin-like"/>
    <property type="match status" value="1"/>
</dbReference>
<dbReference type="PANTHER" id="PTHR23150">
    <property type="entry name" value="SULFATASE MODIFYING FACTOR 1, 2"/>
    <property type="match status" value="1"/>
</dbReference>
<dbReference type="RefSeq" id="WP_260748089.1">
    <property type="nucleotide sequence ID" value="NZ_CP092109.1"/>
</dbReference>
<reference evidence="3" key="1">
    <citation type="journal article" date="2022" name="Environ. Microbiol.">
        <title>Geoalkalibacter halelectricus SAP #1 sp. nov. possessing extracellular electron transfer and mineral#reducing capabilities from a haloalkaline environment.</title>
        <authorList>
            <person name="Yadav S."/>
            <person name="Singh R."/>
            <person name="Sundharam S.S."/>
            <person name="Chaudhary S."/>
            <person name="Krishnamurthi S."/>
            <person name="Patil S.A."/>
        </authorList>
    </citation>
    <scope>NUCLEOTIDE SEQUENCE</scope>
    <source>
        <strain evidence="3">SAP-1</strain>
    </source>
</reference>
<dbReference type="EMBL" id="CP092109">
    <property type="protein sequence ID" value="UWZ79738.1"/>
    <property type="molecule type" value="Genomic_DNA"/>
</dbReference>
<name>A0ABY5ZKT4_9BACT</name>
<dbReference type="InterPro" id="IPR016187">
    <property type="entry name" value="CTDL_fold"/>
</dbReference>
<sequence>MKSLLWILLFVILSACSPPKAAQGSNLPHADPEIQALIERTLGAMIFVEGGSFMMGDQKTTFINTFGDEVYGYFHPMYQDSRPAHKVTLDSYYMGRYEITYGEHDVFTAATGRAPTMQRQLGVPWRSPEHPAGVSWQGANDYCAWLGEQTGLPFALPTEAQWEYAARSRGKVVPFATDTGLIEPGVNYTDDSNRYPYPPGKFPPNPLGFYDMSGNVYEWVADWYDPEYYSKSPGINPQGPKTGTEKVYRGGGIRNSPGGSSVVIRGKTAELLNYEVVSWGFRCVINTDQNGGHGVGPR</sequence>
<dbReference type="InterPro" id="IPR051043">
    <property type="entry name" value="Sulfatase_Mod_Factor_Kinase"/>
</dbReference>
<evidence type="ECO:0000259" key="2">
    <source>
        <dbReference type="Pfam" id="PF03781"/>
    </source>
</evidence>
<keyword evidence="4" id="KW-1185">Reference proteome</keyword>
<dbReference type="PROSITE" id="PS51257">
    <property type="entry name" value="PROKAR_LIPOPROTEIN"/>
    <property type="match status" value="1"/>
</dbReference>
<protein>
    <submittedName>
        <fullName evidence="3">Formylglycine-generating enzyme family protein</fullName>
    </submittedName>
</protein>
<dbReference type="InterPro" id="IPR042095">
    <property type="entry name" value="SUMF_sf"/>
</dbReference>
<feature type="signal peptide" evidence="1">
    <location>
        <begin position="1"/>
        <end position="21"/>
    </location>
</feature>
<dbReference type="Proteomes" id="UP001060414">
    <property type="component" value="Chromosome"/>
</dbReference>
<keyword evidence="1" id="KW-0732">Signal</keyword>
<dbReference type="PANTHER" id="PTHR23150:SF19">
    <property type="entry name" value="FORMYLGLYCINE-GENERATING ENZYME"/>
    <property type="match status" value="1"/>
</dbReference>
<dbReference type="Pfam" id="PF03781">
    <property type="entry name" value="FGE-sulfatase"/>
    <property type="match status" value="1"/>
</dbReference>
<evidence type="ECO:0000256" key="1">
    <source>
        <dbReference type="SAM" id="SignalP"/>
    </source>
</evidence>
<evidence type="ECO:0000313" key="3">
    <source>
        <dbReference type="EMBL" id="UWZ79738.1"/>
    </source>
</evidence>
<feature type="domain" description="Sulfatase-modifying factor enzyme-like" evidence="2">
    <location>
        <begin position="43"/>
        <end position="284"/>
    </location>
</feature>
<evidence type="ECO:0000313" key="4">
    <source>
        <dbReference type="Proteomes" id="UP001060414"/>
    </source>
</evidence>
<organism evidence="3 4">
    <name type="scientific">Geoalkalibacter halelectricus</name>
    <dbReference type="NCBI Taxonomy" id="2847045"/>
    <lineage>
        <taxon>Bacteria</taxon>
        <taxon>Pseudomonadati</taxon>
        <taxon>Thermodesulfobacteriota</taxon>
        <taxon>Desulfuromonadia</taxon>
        <taxon>Desulfuromonadales</taxon>
        <taxon>Geoalkalibacteraceae</taxon>
        <taxon>Geoalkalibacter</taxon>
    </lineage>
</organism>
<dbReference type="Gene3D" id="3.90.1580.10">
    <property type="entry name" value="paralog of FGE (formylglycine-generating enzyme)"/>
    <property type="match status" value="1"/>
</dbReference>
<proteinExistence type="predicted"/>
<accession>A0ABY5ZKT4</accession>
<feature type="chain" id="PRO_5045661557" evidence="1">
    <location>
        <begin position="22"/>
        <end position="298"/>
    </location>
</feature>
<dbReference type="InterPro" id="IPR005532">
    <property type="entry name" value="SUMF_dom"/>
</dbReference>
<gene>
    <name evidence="3" type="ORF">L9S41_18965</name>
</gene>